<keyword evidence="1" id="KW-0732">Signal</keyword>
<evidence type="ECO:0000256" key="1">
    <source>
        <dbReference type="SAM" id="SignalP"/>
    </source>
</evidence>
<organism evidence="2 3">
    <name type="scientific">Actinoplanes palleronii</name>
    <dbReference type="NCBI Taxonomy" id="113570"/>
    <lineage>
        <taxon>Bacteria</taxon>
        <taxon>Bacillati</taxon>
        <taxon>Actinomycetota</taxon>
        <taxon>Actinomycetes</taxon>
        <taxon>Micromonosporales</taxon>
        <taxon>Micromonosporaceae</taxon>
        <taxon>Actinoplanes</taxon>
    </lineage>
</organism>
<dbReference type="EMBL" id="BOMS01000043">
    <property type="protein sequence ID" value="GIE66970.1"/>
    <property type="molecule type" value="Genomic_DNA"/>
</dbReference>
<dbReference type="Proteomes" id="UP000624709">
    <property type="component" value="Unassembled WGS sequence"/>
</dbReference>
<evidence type="ECO:0000313" key="2">
    <source>
        <dbReference type="EMBL" id="GIE66970.1"/>
    </source>
</evidence>
<comment type="caution">
    <text evidence="2">The sequence shown here is derived from an EMBL/GenBank/DDBJ whole genome shotgun (WGS) entry which is preliminary data.</text>
</comment>
<gene>
    <name evidence="2" type="ORF">Apa02nite_030780</name>
</gene>
<protein>
    <recommendedName>
        <fullName evidence="4">Lipoprotein</fullName>
    </recommendedName>
</protein>
<sequence length="249" mass="26572">MQRARRFASMAVVASLALAGLSACRSGPAVAAYVGDTRITEDRVEQIWADARAVVAASPPVVDPVTGAQKKATLPITRADVVEVLVGRELLNRVAAEQNVTVPSGIPYDKVATIVGMSEKAEYVHLFGQNLTLQYEVEGAMTGVPELSDEQLTTVLQRFTANGTVPADTTVAVLRTKMPAQLTQAVQLGIALRDQMSNAAVPLDISVSPRYQPLEISTFDYQNDQTSPYFPLVSVPVGDDTAVPVADFS</sequence>
<reference evidence="2 3" key="1">
    <citation type="submission" date="2021-01" db="EMBL/GenBank/DDBJ databases">
        <title>Whole genome shotgun sequence of Actinoplanes palleronii NBRC 14916.</title>
        <authorList>
            <person name="Komaki H."/>
            <person name="Tamura T."/>
        </authorList>
    </citation>
    <scope>NUCLEOTIDE SEQUENCE [LARGE SCALE GENOMIC DNA]</scope>
    <source>
        <strain evidence="2 3">NBRC 14916</strain>
    </source>
</reference>
<evidence type="ECO:0000313" key="3">
    <source>
        <dbReference type="Proteomes" id="UP000624709"/>
    </source>
</evidence>
<feature type="chain" id="PRO_5046459241" description="Lipoprotein" evidence="1">
    <location>
        <begin position="32"/>
        <end position="249"/>
    </location>
</feature>
<keyword evidence="3" id="KW-1185">Reference proteome</keyword>
<evidence type="ECO:0008006" key="4">
    <source>
        <dbReference type="Google" id="ProtNLM"/>
    </source>
</evidence>
<name>A0ABQ4B9P6_9ACTN</name>
<proteinExistence type="predicted"/>
<feature type="signal peptide" evidence="1">
    <location>
        <begin position="1"/>
        <end position="31"/>
    </location>
</feature>
<dbReference type="PROSITE" id="PS51257">
    <property type="entry name" value="PROKAR_LIPOPROTEIN"/>
    <property type="match status" value="1"/>
</dbReference>
<accession>A0ABQ4B9P6</accession>